<gene>
    <name evidence="8" type="primary">proB</name>
    <name evidence="10" type="ORF">DI586_06085</name>
</gene>
<evidence type="ECO:0000313" key="11">
    <source>
        <dbReference type="Proteomes" id="UP000249739"/>
    </source>
</evidence>
<dbReference type="GO" id="GO:0055129">
    <property type="term" value="P:L-proline biosynthetic process"/>
    <property type="evidence" value="ECO:0007669"/>
    <property type="project" value="UniProtKB-UniRule"/>
</dbReference>
<dbReference type="Gene3D" id="3.40.1160.10">
    <property type="entry name" value="Acetylglutamate kinase-like"/>
    <property type="match status" value="2"/>
</dbReference>
<dbReference type="UniPathway" id="UPA00098">
    <property type="reaction ID" value="UER00359"/>
</dbReference>
<feature type="binding site" evidence="8">
    <location>
        <position position="18"/>
    </location>
    <ligand>
        <name>ATP</name>
        <dbReference type="ChEBI" id="CHEBI:30616"/>
    </ligand>
</feature>
<dbReference type="PIRSF" id="PIRSF000729">
    <property type="entry name" value="GK"/>
    <property type="match status" value="1"/>
</dbReference>
<dbReference type="FunFam" id="3.40.1160.10:FF:000006">
    <property type="entry name" value="Glutamate 5-kinase"/>
    <property type="match status" value="1"/>
</dbReference>
<evidence type="ECO:0000256" key="3">
    <source>
        <dbReference type="ARBA" id="ARBA00022650"/>
    </source>
</evidence>
<dbReference type="HAMAP" id="MF_00456">
    <property type="entry name" value="ProB"/>
    <property type="match status" value="1"/>
</dbReference>
<keyword evidence="4 8" id="KW-0808">Transferase</keyword>
<organism evidence="10 11">
    <name type="scientific">Micavibrio aeruginosavorus</name>
    <dbReference type="NCBI Taxonomy" id="349221"/>
    <lineage>
        <taxon>Bacteria</taxon>
        <taxon>Pseudomonadati</taxon>
        <taxon>Bdellovibrionota</taxon>
        <taxon>Bdellovibrionia</taxon>
        <taxon>Bdellovibrionales</taxon>
        <taxon>Pseudobdellovibrionaceae</taxon>
        <taxon>Micavibrio</taxon>
    </lineage>
</organism>
<evidence type="ECO:0000313" key="10">
    <source>
        <dbReference type="EMBL" id="PZP55686.1"/>
    </source>
</evidence>
<dbReference type="PRINTS" id="PR00474">
    <property type="entry name" value="GLU5KINASE"/>
</dbReference>
<evidence type="ECO:0000256" key="4">
    <source>
        <dbReference type="ARBA" id="ARBA00022679"/>
    </source>
</evidence>
<comment type="caution">
    <text evidence="10">The sequence shown here is derived from an EMBL/GenBank/DDBJ whole genome shotgun (WGS) entry which is preliminary data.</text>
</comment>
<dbReference type="SUPFAM" id="SSF88697">
    <property type="entry name" value="PUA domain-like"/>
    <property type="match status" value="1"/>
</dbReference>
<dbReference type="PANTHER" id="PTHR43654:SF1">
    <property type="entry name" value="ISOPENTENYL PHOSPHATE KINASE"/>
    <property type="match status" value="1"/>
</dbReference>
<dbReference type="Proteomes" id="UP000249739">
    <property type="component" value="Unassembled WGS sequence"/>
</dbReference>
<dbReference type="InterPro" id="IPR015947">
    <property type="entry name" value="PUA-like_sf"/>
</dbReference>
<dbReference type="InterPro" id="IPR036393">
    <property type="entry name" value="AceGlu_kinase-like_sf"/>
</dbReference>
<dbReference type="Pfam" id="PF01472">
    <property type="entry name" value="PUA"/>
    <property type="match status" value="1"/>
</dbReference>
<keyword evidence="1 8" id="KW-0963">Cytoplasm</keyword>
<evidence type="ECO:0000256" key="1">
    <source>
        <dbReference type="ARBA" id="ARBA00022490"/>
    </source>
</evidence>
<dbReference type="GO" id="GO:0005524">
    <property type="term" value="F:ATP binding"/>
    <property type="evidence" value="ECO:0007669"/>
    <property type="project" value="UniProtKB-KW"/>
</dbReference>
<evidence type="ECO:0000256" key="8">
    <source>
        <dbReference type="HAMAP-Rule" id="MF_00456"/>
    </source>
</evidence>
<dbReference type="EC" id="2.7.2.11" evidence="8"/>
<evidence type="ECO:0000256" key="6">
    <source>
        <dbReference type="ARBA" id="ARBA00022777"/>
    </source>
</evidence>
<comment type="caution">
    <text evidence="8">Lacks conserved residue(s) required for the propagation of feature annotation.</text>
</comment>
<dbReference type="GO" id="GO:0005829">
    <property type="term" value="C:cytosol"/>
    <property type="evidence" value="ECO:0007669"/>
    <property type="project" value="TreeGrafter"/>
</dbReference>
<feature type="binding site" evidence="8">
    <location>
        <position position="162"/>
    </location>
    <ligand>
        <name>substrate</name>
    </ligand>
</feature>
<dbReference type="Gene3D" id="2.30.130.10">
    <property type="entry name" value="PUA domain"/>
    <property type="match status" value="1"/>
</dbReference>
<proteinExistence type="inferred from homology"/>
<dbReference type="InterPro" id="IPR011529">
    <property type="entry name" value="Glu_5kinase"/>
</dbReference>
<dbReference type="CDD" id="cd04242">
    <property type="entry name" value="AAK_G5K_ProB"/>
    <property type="match status" value="1"/>
</dbReference>
<dbReference type="InterPro" id="IPR005715">
    <property type="entry name" value="Glu_5kinase/COase_Synthase"/>
</dbReference>
<comment type="similarity">
    <text evidence="8">Belongs to the glutamate 5-kinase family.</text>
</comment>
<keyword evidence="2 8" id="KW-0028">Amino-acid biosynthesis</keyword>
<reference evidence="10 11" key="1">
    <citation type="submission" date="2017-08" db="EMBL/GenBank/DDBJ databases">
        <title>Infants hospitalized years apart are colonized by the same room-sourced microbial strains.</title>
        <authorList>
            <person name="Brooks B."/>
            <person name="Olm M.R."/>
            <person name="Firek B.A."/>
            <person name="Baker R."/>
            <person name="Thomas B.C."/>
            <person name="Morowitz M.J."/>
            <person name="Banfield J.F."/>
        </authorList>
    </citation>
    <scope>NUCLEOTIDE SEQUENCE [LARGE SCALE GENOMIC DNA]</scope>
    <source>
        <strain evidence="10">S2_006_000_R2_64</strain>
    </source>
</reference>
<dbReference type="Pfam" id="PF00696">
    <property type="entry name" value="AA_kinase"/>
    <property type="match status" value="1"/>
</dbReference>
<dbReference type="InterPro" id="IPR001048">
    <property type="entry name" value="Asp/Glu/Uridylate_kinase"/>
</dbReference>
<dbReference type="NCBIfam" id="TIGR01027">
    <property type="entry name" value="proB"/>
    <property type="match status" value="1"/>
</dbReference>
<comment type="catalytic activity">
    <reaction evidence="8">
        <text>L-glutamate + ATP = L-glutamyl 5-phosphate + ADP</text>
        <dbReference type="Rhea" id="RHEA:14877"/>
        <dbReference type="ChEBI" id="CHEBI:29985"/>
        <dbReference type="ChEBI" id="CHEBI:30616"/>
        <dbReference type="ChEBI" id="CHEBI:58274"/>
        <dbReference type="ChEBI" id="CHEBI:456216"/>
        <dbReference type="EC" id="2.7.2.11"/>
    </reaction>
</comment>
<accession>A0A2W5HC41</accession>
<dbReference type="InterPro" id="IPR002478">
    <property type="entry name" value="PUA"/>
</dbReference>
<evidence type="ECO:0000256" key="2">
    <source>
        <dbReference type="ARBA" id="ARBA00022605"/>
    </source>
</evidence>
<comment type="function">
    <text evidence="8">Catalyzes the transfer of a phosphate group to glutamate to form L-glutamate 5-phosphate.</text>
</comment>
<feature type="binding site" evidence="8">
    <location>
        <position position="150"/>
    </location>
    <ligand>
        <name>substrate</name>
    </ligand>
</feature>
<feature type="binding site" evidence="8">
    <location>
        <begin position="224"/>
        <end position="230"/>
    </location>
    <ligand>
        <name>ATP</name>
        <dbReference type="ChEBI" id="CHEBI:30616"/>
    </ligand>
</feature>
<dbReference type="GO" id="GO:0003723">
    <property type="term" value="F:RNA binding"/>
    <property type="evidence" value="ECO:0007669"/>
    <property type="project" value="InterPro"/>
</dbReference>
<dbReference type="SMART" id="SM00359">
    <property type="entry name" value="PUA"/>
    <property type="match status" value="1"/>
</dbReference>
<evidence type="ECO:0000256" key="5">
    <source>
        <dbReference type="ARBA" id="ARBA00022741"/>
    </source>
</evidence>
<feature type="domain" description="PUA" evidence="9">
    <location>
        <begin position="290"/>
        <end position="372"/>
    </location>
</feature>
<dbReference type="InterPro" id="IPR036974">
    <property type="entry name" value="PUA_sf"/>
</dbReference>
<comment type="pathway">
    <text evidence="8">Amino-acid biosynthesis; L-proline biosynthesis; L-glutamate 5-semialdehyde from L-glutamate: step 1/2.</text>
</comment>
<sequence>MTITASKILKNSKRLIIKIGSALVVNSANGQPQLDWLETLADDIAILKSRNIEVCLVSSGAIGLGRASMGISFNVPSKSIELEKKQAAASIGQIRLCQIYQDIFKSRNIGVGQILLSPADTENRKTHLNARAAMNELLKSGILPVINENDTTATEEIRFGDNDRLAARVAQMIAADTLLILSTTDGLYTDDPRINSDAKHIPFVESLTADTMALAKDALAGLSTGGMKSKIESARIAVNAGTNVIIARGMDKNPIQPLVSDQAICTVIVAKGNPASARKKWIQAHVKTKGRIMIDEGAANALRNGKSLLPAGIRQADGVFDTGDAVQIFDLQLNELGIGLPKYDSDEILKIMGRKSSEISDILGYAGHDEFIHRDDLALH</sequence>
<dbReference type="AlphaFoldDB" id="A0A2W5HC41"/>
<dbReference type="PANTHER" id="PTHR43654">
    <property type="entry name" value="GLUTAMATE 5-KINASE"/>
    <property type="match status" value="1"/>
</dbReference>
<keyword evidence="3 8" id="KW-0641">Proline biosynthesis</keyword>
<dbReference type="PROSITE" id="PS00902">
    <property type="entry name" value="GLUTAMATE_5_KINASE"/>
    <property type="match status" value="1"/>
</dbReference>
<dbReference type="InterPro" id="IPR041739">
    <property type="entry name" value="G5K_ProB"/>
</dbReference>
<dbReference type="SUPFAM" id="SSF53633">
    <property type="entry name" value="Carbamate kinase-like"/>
    <property type="match status" value="1"/>
</dbReference>
<evidence type="ECO:0000256" key="7">
    <source>
        <dbReference type="ARBA" id="ARBA00022840"/>
    </source>
</evidence>
<dbReference type="PROSITE" id="PS50890">
    <property type="entry name" value="PUA"/>
    <property type="match status" value="1"/>
</dbReference>
<dbReference type="InterPro" id="IPR019797">
    <property type="entry name" value="Glutamate_5-kinase_CS"/>
</dbReference>
<keyword evidence="7 8" id="KW-0067">ATP-binding</keyword>
<dbReference type="InterPro" id="IPR001057">
    <property type="entry name" value="Glu/AcGlu_kinase"/>
</dbReference>
<keyword evidence="6 8" id="KW-0418">Kinase</keyword>
<evidence type="ECO:0000259" key="9">
    <source>
        <dbReference type="SMART" id="SM00359"/>
    </source>
</evidence>
<dbReference type="CDD" id="cd21157">
    <property type="entry name" value="PUA_G5K"/>
    <property type="match status" value="1"/>
</dbReference>
<keyword evidence="5 8" id="KW-0547">Nucleotide-binding</keyword>
<feature type="binding site" evidence="8">
    <location>
        <position position="59"/>
    </location>
    <ligand>
        <name>substrate</name>
    </ligand>
</feature>
<protein>
    <recommendedName>
        <fullName evidence="8">Glutamate 5-kinase</fullName>
        <ecNumber evidence="8">2.7.2.11</ecNumber>
    </recommendedName>
    <alternativeName>
        <fullName evidence="8">Gamma-glutamyl kinase</fullName>
        <shortName evidence="8">GK</shortName>
    </alternativeName>
</protein>
<dbReference type="GO" id="GO:0004349">
    <property type="term" value="F:glutamate 5-kinase activity"/>
    <property type="evidence" value="ECO:0007669"/>
    <property type="project" value="UniProtKB-UniRule"/>
</dbReference>
<name>A0A2W5HC41_9BACT</name>
<dbReference type="EMBL" id="QFOT01000055">
    <property type="protein sequence ID" value="PZP55686.1"/>
    <property type="molecule type" value="Genomic_DNA"/>
</dbReference>
<comment type="subcellular location">
    <subcellularLocation>
        <location evidence="8">Cytoplasm</location>
    </subcellularLocation>
</comment>